<dbReference type="AlphaFoldDB" id="A0A6A6W701"/>
<evidence type="ECO:0000313" key="4">
    <source>
        <dbReference type="Proteomes" id="UP000799437"/>
    </source>
</evidence>
<evidence type="ECO:0000256" key="1">
    <source>
        <dbReference type="SAM" id="MobiDB-lite"/>
    </source>
</evidence>
<protein>
    <recommendedName>
        <fullName evidence="5">GPI anchored cell wall protein</fullName>
    </recommendedName>
</protein>
<name>A0A6A6W701_9PEZI</name>
<dbReference type="RefSeq" id="XP_033601083.1">
    <property type="nucleotide sequence ID" value="XM_033745474.1"/>
</dbReference>
<sequence>MSPINFTKLAAVLATCASLTRAQDSAERFSCSLPSGFDRTVTENELYDAKQIGMFDFNPSPGPVKHAIRGSYECESYVTEYSFIPGCTTKSELYPFGTDEGLFLGPGEFRGTIRQIIIEGGLTYNISIFGYGNVQATLVPKSLEVVERSPQCYGGYCPPASSVEESTIYVPPFEPSTVYIPPSEASTTVYGPPQETSTITSTTLITVGCSAPGYGTDAGCPTSALPTETDEESSTGTASVTGTEFSGTASATGTASSGTVSSTGTASSGTVSSTGTASSGTASTTVTATTTVVNNLIPFEPLTIPTETIAIPSSQGSSVESCRGPLGAMVMVMAGFLLLA</sequence>
<feature type="region of interest" description="Disordered" evidence="1">
    <location>
        <begin position="220"/>
        <end position="283"/>
    </location>
</feature>
<proteinExistence type="predicted"/>
<accession>A0A6A6W701</accession>
<dbReference type="EMBL" id="ML996571">
    <property type="protein sequence ID" value="KAF2758632.1"/>
    <property type="molecule type" value="Genomic_DNA"/>
</dbReference>
<gene>
    <name evidence="3" type="ORF">EJ05DRAFT_485734</name>
</gene>
<feature type="chain" id="PRO_5025674531" description="GPI anchored cell wall protein" evidence="2">
    <location>
        <begin position="23"/>
        <end position="340"/>
    </location>
</feature>
<keyword evidence="4" id="KW-1185">Reference proteome</keyword>
<organism evidence="3 4">
    <name type="scientific">Pseudovirgaria hyperparasitica</name>
    <dbReference type="NCBI Taxonomy" id="470096"/>
    <lineage>
        <taxon>Eukaryota</taxon>
        <taxon>Fungi</taxon>
        <taxon>Dikarya</taxon>
        <taxon>Ascomycota</taxon>
        <taxon>Pezizomycotina</taxon>
        <taxon>Dothideomycetes</taxon>
        <taxon>Dothideomycetes incertae sedis</taxon>
        <taxon>Acrospermales</taxon>
        <taxon>Acrospermaceae</taxon>
        <taxon>Pseudovirgaria</taxon>
    </lineage>
</organism>
<evidence type="ECO:0000256" key="2">
    <source>
        <dbReference type="SAM" id="SignalP"/>
    </source>
</evidence>
<keyword evidence="2" id="KW-0732">Signal</keyword>
<dbReference type="Proteomes" id="UP000799437">
    <property type="component" value="Unassembled WGS sequence"/>
</dbReference>
<reference evidence="3" key="1">
    <citation type="journal article" date="2020" name="Stud. Mycol.">
        <title>101 Dothideomycetes genomes: a test case for predicting lifestyles and emergence of pathogens.</title>
        <authorList>
            <person name="Haridas S."/>
            <person name="Albert R."/>
            <person name="Binder M."/>
            <person name="Bloem J."/>
            <person name="Labutti K."/>
            <person name="Salamov A."/>
            <person name="Andreopoulos B."/>
            <person name="Baker S."/>
            <person name="Barry K."/>
            <person name="Bills G."/>
            <person name="Bluhm B."/>
            <person name="Cannon C."/>
            <person name="Castanera R."/>
            <person name="Culley D."/>
            <person name="Daum C."/>
            <person name="Ezra D."/>
            <person name="Gonzalez J."/>
            <person name="Henrissat B."/>
            <person name="Kuo A."/>
            <person name="Liang C."/>
            <person name="Lipzen A."/>
            <person name="Lutzoni F."/>
            <person name="Magnuson J."/>
            <person name="Mondo S."/>
            <person name="Nolan M."/>
            <person name="Ohm R."/>
            <person name="Pangilinan J."/>
            <person name="Park H.-J."/>
            <person name="Ramirez L."/>
            <person name="Alfaro M."/>
            <person name="Sun H."/>
            <person name="Tritt A."/>
            <person name="Yoshinaga Y."/>
            <person name="Zwiers L.-H."/>
            <person name="Turgeon B."/>
            <person name="Goodwin S."/>
            <person name="Spatafora J."/>
            <person name="Crous P."/>
            <person name="Grigoriev I."/>
        </authorList>
    </citation>
    <scope>NUCLEOTIDE SEQUENCE</scope>
    <source>
        <strain evidence="3">CBS 121739</strain>
    </source>
</reference>
<feature type="signal peptide" evidence="2">
    <location>
        <begin position="1"/>
        <end position="22"/>
    </location>
</feature>
<evidence type="ECO:0008006" key="5">
    <source>
        <dbReference type="Google" id="ProtNLM"/>
    </source>
</evidence>
<feature type="compositionally biased region" description="Low complexity" evidence="1">
    <location>
        <begin position="246"/>
        <end position="283"/>
    </location>
</feature>
<dbReference type="GeneID" id="54486528"/>
<feature type="compositionally biased region" description="Polar residues" evidence="1">
    <location>
        <begin position="234"/>
        <end position="245"/>
    </location>
</feature>
<evidence type="ECO:0000313" key="3">
    <source>
        <dbReference type="EMBL" id="KAF2758632.1"/>
    </source>
</evidence>